<dbReference type="OrthoDB" id="4357148at2759"/>
<dbReference type="OMA" id="MDNDYKS"/>
<feature type="region of interest" description="Disordered" evidence="1">
    <location>
        <begin position="1"/>
        <end position="89"/>
    </location>
</feature>
<evidence type="ECO:0008006" key="4">
    <source>
        <dbReference type="Google" id="ProtNLM"/>
    </source>
</evidence>
<dbReference type="Proteomes" id="UP000243081">
    <property type="component" value="Unassembled WGS sequence"/>
</dbReference>
<dbReference type="AlphaFoldDB" id="A0A179IK74"/>
<organism evidence="2 3">
    <name type="scientific">Cordyceps confragosa</name>
    <name type="common">Lecanicillium lecanii</name>
    <dbReference type="NCBI Taxonomy" id="2714763"/>
    <lineage>
        <taxon>Eukaryota</taxon>
        <taxon>Fungi</taxon>
        <taxon>Dikarya</taxon>
        <taxon>Ascomycota</taxon>
        <taxon>Pezizomycotina</taxon>
        <taxon>Sordariomycetes</taxon>
        <taxon>Hypocreomycetidae</taxon>
        <taxon>Hypocreales</taxon>
        <taxon>Cordycipitaceae</taxon>
        <taxon>Akanthomyces</taxon>
    </lineage>
</organism>
<protein>
    <recommendedName>
        <fullName evidence="4">Histone chaperone domain-containing protein</fullName>
    </recommendedName>
</protein>
<comment type="caution">
    <text evidence="2">The sequence shown here is derived from an EMBL/GenBank/DDBJ whole genome shotgun (WGS) entry which is preliminary data.</text>
</comment>
<dbReference type="EMBL" id="LUKN01000573">
    <property type="protein sequence ID" value="OAR02663.1"/>
    <property type="molecule type" value="Genomic_DNA"/>
</dbReference>
<feature type="compositionally biased region" description="Acidic residues" evidence="1">
    <location>
        <begin position="33"/>
        <end position="43"/>
    </location>
</feature>
<evidence type="ECO:0000313" key="2">
    <source>
        <dbReference type="EMBL" id="OAR02663.1"/>
    </source>
</evidence>
<accession>A0A179IK74</accession>
<keyword evidence="3" id="KW-1185">Reference proteome</keyword>
<evidence type="ECO:0000256" key="1">
    <source>
        <dbReference type="SAM" id="MobiDB-lite"/>
    </source>
</evidence>
<feature type="compositionally biased region" description="Polar residues" evidence="1">
    <location>
        <begin position="7"/>
        <end position="17"/>
    </location>
</feature>
<reference evidence="2 3" key="1">
    <citation type="submission" date="2016-03" db="EMBL/GenBank/DDBJ databases">
        <title>Fine-scale spatial genetic structure of a fungal parasite of coffee scale insects.</title>
        <authorList>
            <person name="Jackson D."/>
            <person name="Zemenick K.A."/>
            <person name="Malloure B."/>
            <person name="Quandt C.A."/>
            <person name="James T.Y."/>
        </authorList>
    </citation>
    <scope>NUCLEOTIDE SEQUENCE [LARGE SCALE GENOMIC DNA]</scope>
    <source>
        <strain evidence="2 3">UM487</strain>
    </source>
</reference>
<sequence length="89" mass="9627">MSDERSSGQQTAENSDYVTKGQESIPVVKDDAPVDDPIDEAEADSDKQLEQDDAEAVNESNILDERTRGAKPEAGSYKEPSDSVPGLEE</sequence>
<proteinExistence type="predicted"/>
<name>A0A179IK74_CORDF</name>
<evidence type="ECO:0000313" key="3">
    <source>
        <dbReference type="Proteomes" id="UP000243081"/>
    </source>
</evidence>
<gene>
    <name evidence="2" type="ORF">LLEC1_01827</name>
</gene>